<dbReference type="Gene3D" id="2.40.180.10">
    <property type="entry name" value="Catalase core domain"/>
    <property type="match status" value="1"/>
</dbReference>
<dbReference type="EMBL" id="RBAN01000003">
    <property type="protein sequence ID" value="RKN53765.1"/>
    <property type="molecule type" value="Genomic_DNA"/>
</dbReference>
<evidence type="ECO:0000313" key="1">
    <source>
        <dbReference type="EMBL" id="RKN53765.1"/>
    </source>
</evidence>
<organism evidence="1 2">
    <name type="scientific">Micromonospora costi</name>
    <dbReference type="NCBI Taxonomy" id="1530042"/>
    <lineage>
        <taxon>Bacteria</taxon>
        <taxon>Bacillati</taxon>
        <taxon>Actinomycetota</taxon>
        <taxon>Actinomycetes</taxon>
        <taxon>Micromonosporales</taxon>
        <taxon>Micromonosporaceae</taxon>
        <taxon>Micromonospora</taxon>
    </lineage>
</organism>
<dbReference type="SUPFAM" id="SSF56634">
    <property type="entry name" value="Heme-dependent catalase-like"/>
    <property type="match status" value="1"/>
</dbReference>
<proteinExistence type="predicted"/>
<dbReference type="InterPro" id="IPR020835">
    <property type="entry name" value="Catalase_sf"/>
</dbReference>
<sequence>MSAPTVRPSAPGAAARAAAAVRRASAVLARLRRARLFHPDGRSFTGEVTIWGTPGPPTGVALLDQPGRYPATIRFSKGLSTPGSWPDVLGLAVRLHAAGPFDLLVGSSAAPPLLRAMSLPRRRFAGTYSTVTPLRTARRRVWLGLLADPESPDLGRSLAQVATAARTGEPRLVLAVASAVGPWRPLGEVSVGDQLSARQDAALAFDPIGNVPAGLRATGPLAWLRDQTYRGSRAARGASAQSGGSLGVTV</sequence>
<dbReference type="Proteomes" id="UP000279968">
    <property type="component" value="Unassembled WGS sequence"/>
</dbReference>
<comment type="caution">
    <text evidence="1">The sequence shown here is derived from an EMBL/GenBank/DDBJ whole genome shotgun (WGS) entry which is preliminary data.</text>
</comment>
<protein>
    <submittedName>
        <fullName evidence="1">Phosphodiesterase</fullName>
    </submittedName>
</protein>
<dbReference type="GO" id="GO:0020037">
    <property type="term" value="F:heme binding"/>
    <property type="evidence" value="ECO:0007669"/>
    <property type="project" value="InterPro"/>
</dbReference>
<accession>A0A3A9ZZE6</accession>
<dbReference type="OrthoDB" id="3368165at2"/>
<gene>
    <name evidence="1" type="ORF">D7193_16990</name>
</gene>
<dbReference type="AlphaFoldDB" id="A0A3A9ZZE6"/>
<keyword evidence="2" id="KW-1185">Reference proteome</keyword>
<reference evidence="1 2" key="1">
    <citation type="journal article" date="2015" name="Int. J. Syst. Evol. Microbiol.">
        <title>Micromonospora costi sp. nov., isolated from a leaf of Costus speciosus.</title>
        <authorList>
            <person name="Thawai C."/>
        </authorList>
    </citation>
    <scope>NUCLEOTIDE SEQUENCE [LARGE SCALE GENOMIC DNA]</scope>
    <source>
        <strain evidence="1 2">CS1-12</strain>
    </source>
</reference>
<name>A0A3A9ZZE6_9ACTN</name>
<evidence type="ECO:0000313" key="2">
    <source>
        <dbReference type="Proteomes" id="UP000279968"/>
    </source>
</evidence>
<dbReference type="RefSeq" id="WP_120780510.1">
    <property type="nucleotide sequence ID" value="NZ_JBHLUP010000001.1"/>
</dbReference>